<comment type="caution">
    <text evidence="1">The sequence shown here is derived from an EMBL/GenBank/DDBJ whole genome shotgun (WGS) entry which is preliminary data.</text>
</comment>
<evidence type="ECO:0000313" key="2">
    <source>
        <dbReference type="Proteomes" id="UP001162164"/>
    </source>
</evidence>
<dbReference type="Proteomes" id="UP001162164">
    <property type="component" value="Unassembled WGS sequence"/>
</dbReference>
<evidence type="ECO:0000313" key="1">
    <source>
        <dbReference type="EMBL" id="KAJ8976689.1"/>
    </source>
</evidence>
<gene>
    <name evidence="1" type="ORF">NQ317_018202</name>
</gene>
<organism evidence="1 2">
    <name type="scientific">Molorchus minor</name>
    <dbReference type="NCBI Taxonomy" id="1323400"/>
    <lineage>
        <taxon>Eukaryota</taxon>
        <taxon>Metazoa</taxon>
        <taxon>Ecdysozoa</taxon>
        <taxon>Arthropoda</taxon>
        <taxon>Hexapoda</taxon>
        <taxon>Insecta</taxon>
        <taxon>Pterygota</taxon>
        <taxon>Neoptera</taxon>
        <taxon>Endopterygota</taxon>
        <taxon>Coleoptera</taxon>
        <taxon>Polyphaga</taxon>
        <taxon>Cucujiformia</taxon>
        <taxon>Chrysomeloidea</taxon>
        <taxon>Cerambycidae</taxon>
        <taxon>Lamiinae</taxon>
        <taxon>Monochamini</taxon>
        <taxon>Molorchus</taxon>
    </lineage>
</organism>
<accession>A0ABQ9JGG6</accession>
<proteinExistence type="predicted"/>
<dbReference type="EMBL" id="JAPWTJ010000640">
    <property type="protein sequence ID" value="KAJ8976689.1"/>
    <property type="molecule type" value="Genomic_DNA"/>
</dbReference>
<protein>
    <submittedName>
        <fullName evidence="1">Uncharacterized protein</fullName>
    </submittedName>
</protein>
<sequence>MQGCPRFKSGKFSRIELAKIKMKVYINLNYLVDFHKVDCEQVLTFSTILQGRFPFFPMPIFSQAAAIRFSFTTIFTRTNMIDRQGSQFNPESAFTLSVKSKRCTMRFTCLY</sequence>
<keyword evidence="2" id="KW-1185">Reference proteome</keyword>
<name>A0ABQ9JGG6_9CUCU</name>
<reference evidence="1" key="1">
    <citation type="journal article" date="2023" name="Insect Mol. Biol.">
        <title>Genome sequencing provides insights into the evolution of gene families encoding plant cell wall-degrading enzymes in longhorned beetles.</title>
        <authorList>
            <person name="Shin N.R."/>
            <person name="Okamura Y."/>
            <person name="Kirsch R."/>
            <person name="Pauchet Y."/>
        </authorList>
    </citation>
    <scope>NUCLEOTIDE SEQUENCE</scope>
    <source>
        <strain evidence="1">MMC_N1</strain>
    </source>
</reference>